<reference evidence="2 3" key="1">
    <citation type="journal article" date="2016" name="ISME J.">
        <title>Chasing the elusive Euryarchaeota class WSA2: genomes reveal a uniquely fastidious methyl-reducing methanogen.</title>
        <authorList>
            <person name="Nobu M.K."/>
            <person name="Narihiro T."/>
            <person name="Kuroda K."/>
            <person name="Mei R."/>
            <person name="Liu W.T."/>
        </authorList>
    </citation>
    <scope>NUCLEOTIDE SEQUENCE [LARGE SCALE GENOMIC DNA]</scope>
    <source>
        <strain evidence="2">ADurb1013_Bin02101</strain>
    </source>
</reference>
<evidence type="ECO:0000313" key="2">
    <source>
        <dbReference type="EMBL" id="KYC55300.1"/>
    </source>
</evidence>
<dbReference type="Proteomes" id="UP000092420">
    <property type="component" value="Unassembled WGS sequence"/>
</dbReference>
<name>A0A150JDK0_9EURY</name>
<protein>
    <submittedName>
        <fullName evidence="2">S-layer protein</fullName>
    </submittedName>
</protein>
<evidence type="ECO:0000259" key="1">
    <source>
        <dbReference type="Pfam" id="PF05124"/>
    </source>
</evidence>
<dbReference type="InterPro" id="IPR006454">
    <property type="entry name" value="S_layer_MJ"/>
</dbReference>
<comment type="caution">
    <text evidence="2">The sequence shown here is derived from an EMBL/GenBank/DDBJ whole genome shotgun (WGS) entry which is preliminary data.</text>
</comment>
<dbReference type="NCBIfam" id="TIGR01564">
    <property type="entry name" value="S_layer_MJ"/>
    <property type="match status" value="1"/>
</dbReference>
<dbReference type="Pfam" id="PF05124">
    <property type="entry name" value="S_layer_C"/>
    <property type="match status" value="1"/>
</dbReference>
<feature type="domain" description="S-layer protein outer" evidence="1">
    <location>
        <begin position="37"/>
        <end position="294"/>
    </location>
</feature>
<evidence type="ECO:0000313" key="3">
    <source>
        <dbReference type="Proteomes" id="UP000092420"/>
    </source>
</evidence>
<dbReference type="EMBL" id="LNJB01000002">
    <property type="protein sequence ID" value="KYC55300.1"/>
    <property type="molecule type" value="Genomic_DNA"/>
</dbReference>
<accession>A0A150JDK0</accession>
<sequence>MTTKFKIILSIILVFQFFFTYPIASTEIPRSFFVNTTNGQPHSIIVVGKNAASMDLISGNLIITKIQNEAYYENYVYVTISGSKQMEAFNGQSITLNPSSMDLIWKDNAGNTGKFAYDQSIGLINLRCDTTDSNNLKIFIDQNQNPLSILNPEVNRNVTISPDYSLELLDNNGNLPGLYTSGASVRFNAIFKKQQPGAFQHVKINIWEPEKLITNDQILIEAVAKNNNVILVGGPVANNIVAGLVQRGMSKVDWYTSPGEIEYIPNGLYLGHDVVIVAGADREKTRNAVLQLIKS</sequence>
<gene>
    <name evidence="2" type="primary">sla_1</name>
    <name evidence="2" type="ORF">AN188_00286</name>
</gene>
<organism evidence="2 3">
    <name type="scientific">Candidatus Methanofastidiosum methylothiophilum</name>
    <dbReference type="NCBI Taxonomy" id="1705564"/>
    <lineage>
        <taxon>Archaea</taxon>
        <taxon>Methanobacteriati</taxon>
        <taxon>Methanobacteriota</taxon>
        <taxon>Stenosarchaea group</taxon>
        <taxon>Candidatus Methanofastidiosia</taxon>
        <taxon>Candidatus Methanofastidiosales</taxon>
        <taxon>Candidatus Methanofastidiosaceae</taxon>
        <taxon>Candidatus Methanofastidiosum</taxon>
    </lineage>
</organism>
<proteinExistence type="predicted"/>
<dbReference type="InterPro" id="IPR022651">
    <property type="entry name" value="S_layer_C"/>
</dbReference>
<dbReference type="AlphaFoldDB" id="A0A150JDK0"/>